<organism evidence="1 2">
    <name type="scientific">Phyllobacterium sophorae</name>
    <dbReference type="NCBI Taxonomy" id="1520277"/>
    <lineage>
        <taxon>Bacteria</taxon>
        <taxon>Pseudomonadati</taxon>
        <taxon>Pseudomonadota</taxon>
        <taxon>Alphaproteobacteria</taxon>
        <taxon>Hyphomicrobiales</taxon>
        <taxon>Phyllobacteriaceae</taxon>
        <taxon>Phyllobacterium</taxon>
    </lineage>
</organism>
<dbReference type="EMBL" id="PGGM01000013">
    <property type="protein sequence ID" value="PSH61368.1"/>
    <property type="molecule type" value="Genomic_DNA"/>
</dbReference>
<dbReference type="Pfam" id="PF12570">
    <property type="entry name" value="DUF3750"/>
    <property type="match status" value="1"/>
</dbReference>
<dbReference type="Proteomes" id="UP000241764">
    <property type="component" value="Unassembled WGS sequence"/>
</dbReference>
<protein>
    <submittedName>
        <fullName evidence="1">DUF3750 domain-containing protein</fullName>
    </submittedName>
</protein>
<reference evidence="2" key="1">
    <citation type="submission" date="2017-11" db="EMBL/GenBank/DDBJ databases">
        <authorList>
            <person name="Kuznetsova I."/>
            <person name="Sazanova A."/>
            <person name="Chirak E."/>
            <person name="Safronova V."/>
            <person name="Willems A."/>
        </authorList>
    </citation>
    <scope>NUCLEOTIDE SEQUENCE [LARGE SCALE GENOMIC DNA]</scope>
    <source>
        <strain evidence="2">CCBAU 03422</strain>
    </source>
</reference>
<accession>A0A2P7B4I9</accession>
<dbReference type="OrthoDB" id="199084at2"/>
<gene>
    <name evidence="1" type="ORF">CU103_23695</name>
</gene>
<dbReference type="InterPro" id="IPR022224">
    <property type="entry name" value="DUF3750"/>
</dbReference>
<evidence type="ECO:0000313" key="2">
    <source>
        <dbReference type="Proteomes" id="UP000241764"/>
    </source>
</evidence>
<proteinExistence type="predicted"/>
<sequence>MVCLPFQWRNFLISLLTRLALAILVLFIVPSLAAAGWWMTQHHADNWRAADWSSSGVLPSRLEASDASIYILAARTGGLKGALSLHSWLVVKRPGTISYDRYDVVGWGTPVRKNAYDADGRWYSNTPSIVHEIHGTGARGLIPKIEAAIRQYPYARPGSYVLWPGPNSNSFVAHVLRSVPEIGVVLPSNAVGRDFPTDGRLFAIDDDWRNFRATLFGYIGFAAGARSGFEINFMGLVAGFDILNPGLKVPGFGRIGIWR</sequence>
<name>A0A2P7B4I9_9HYPH</name>
<evidence type="ECO:0000313" key="1">
    <source>
        <dbReference type="EMBL" id="PSH61368.1"/>
    </source>
</evidence>
<dbReference type="AlphaFoldDB" id="A0A2P7B4I9"/>
<keyword evidence="2" id="KW-1185">Reference proteome</keyword>
<comment type="caution">
    <text evidence="1">The sequence shown here is derived from an EMBL/GenBank/DDBJ whole genome shotgun (WGS) entry which is preliminary data.</text>
</comment>